<keyword evidence="3 13" id="KW-0813">Transport</keyword>
<feature type="compositionally biased region" description="Basic and acidic residues" evidence="14">
    <location>
        <begin position="1112"/>
        <end position="1126"/>
    </location>
</feature>
<comment type="subcellular location">
    <subcellularLocation>
        <location evidence="1">Membrane</location>
        <topology evidence="1">Multi-pass membrane protein</topology>
    </subcellularLocation>
</comment>
<dbReference type="GO" id="GO:0005886">
    <property type="term" value="C:plasma membrane"/>
    <property type="evidence" value="ECO:0007669"/>
    <property type="project" value="TreeGrafter"/>
</dbReference>
<dbReference type="InterPro" id="IPR005020">
    <property type="entry name" value="LIN-8"/>
</dbReference>
<protein>
    <submittedName>
        <fullName evidence="16">Uncharacterized protein</fullName>
    </submittedName>
</protein>
<evidence type="ECO:0000256" key="13">
    <source>
        <dbReference type="RuleBase" id="RU000679"/>
    </source>
</evidence>
<dbReference type="AlphaFoldDB" id="G0MZN6"/>
<evidence type="ECO:0000256" key="15">
    <source>
        <dbReference type="SAM" id="Phobius"/>
    </source>
</evidence>
<evidence type="ECO:0000256" key="12">
    <source>
        <dbReference type="ARBA" id="ARBA00023303"/>
    </source>
</evidence>
<dbReference type="InParanoid" id="G0MZN6"/>
<evidence type="ECO:0000256" key="4">
    <source>
        <dbReference type="ARBA" id="ARBA00022461"/>
    </source>
</evidence>
<keyword evidence="7" id="KW-0915">Sodium</keyword>
<comment type="similarity">
    <text evidence="2 13">Belongs to the amiloride-sensitive sodium channel (TC 1.A.6) family.</text>
</comment>
<name>G0MZN6_CAEBE</name>
<dbReference type="Pfam" id="PF03353">
    <property type="entry name" value="Lin-8"/>
    <property type="match status" value="1"/>
</dbReference>
<keyword evidence="5 13" id="KW-0812">Transmembrane</keyword>
<keyword evidence="11 13" id="KW-0739">Sodium transport</keyword>
<dbReference type="PANTHER" id="PTHR11690">
    <property type="entry name" value="AMILORIDE-SENSITIVE SODIUM CHANNEL-RELATED"/>
    <property type="match status" value="1"/>
</dbReference>
<gene>
    <name evidence="16" type="ORF">CAEBREN_31983</name>
</gene>
<proteinExistence type="inferred from homology"/>
<accession>G0MZN6</accession>
<organism evidence="17">
    <name type="scientific">Caenorhabditis brenneri</name>
    <name type="common">Nematode worm</name>
    <dbReference type="NCBI Taxonomy" id="135651"/>
    <lineage>
        <taxon>Eukaryota</taxon>
        <taxon>Metazoa</taxon>
        <taxon>Ecdysozoa</taxon>
        <taxon>Nematoda</taxon>
        <taxon>Chromadorea</taxon>
        <taxon>Rhabditida</taxon>
        <taxon>Rhabditina</taxon>
        <taxon>Rhabditomorpha</taxon>
        <taxon>Rhabditoidea</taxon>
        <taxon>Rhabditidae</taxon>
        <taxon>Peloderinae</taxon>
        <taxon>Caenorhabditis</taxon>
    </lineage>
</organism>
<evidence type="ECO:0000313" key="16">
    <source>
        <dbReference type="EMBL" id="EGT48269.1"/>
    </source>
</evidence>
<feature type="region of interest" description="Disordered" evidence="14">
    <location>
        <begin position="1092"/>
        <end position="1178"/>
    </location>
</feature>
<dbReference type="Gene3D" id="1.10.287.770">
    <property type="entry name" value="YojJ-like"/>
    <property type="match status" value="1"/>
</dbReference>
<evidence type="ECO:0000256" key="14">
    <source>
        <dbReference type="SAM" id="MobiDB-lite"/>
    </source>
</evidence>
<keyword evidence="9 15" id="KW-0472">Membrane</keyword>
<evidence type="ECO:0000313" key="17">
    <source>
        <dbReference type="Proteomes" id="UP000008068"/>
    </source>
</evidence>
<feature type="transmembrane region" description="Helical" evidence="15">
    <location>
        <begin position="1026"/>
        <end position="1049"/>
    </location>
</feature>
<dbReference type="EMBL" id="GL379822">
    <property type="protein sequence ID" value="EGT48269.1"/>
    <property type="molecule type" value="Genomic_DNA"/>
</dbReference>
<dbReference type="Pfam" id="PF00858">
    <property type="entry name" value="ASC"/>
    <property type="match status" value="2"/>
</dbReference>
<keyword evidence="10" id="KW-0325">Glycoprotein</keyword>
<dbReference type="PANTHER" id="PTHR11690:SF296">
    <property type="entry name" value="DEGENERIN-LIKE PROTEIN DEL-10"/>
    <property type="match status" value="1"/>
</dbReference>
<dbReference type="OrthoDB" id="6502088at2759"/>
<evidence type="ECO:0000256" key="8">
    <source>
        <dbReference type="ARBA" id="ARBA00023065"/>
    </source>
</evidence>
<dbReference type="PRINTS" id="PR01078">
    <property type="entry name" value="AMINACHANNEL"/>
</dbReference>
<keyword evidence="17" id="KW-1185">Reference proteome</keyword>
<dbReference type="eggNOG" id="KOG4294">
    <property type="taxonomic scope" value="Eukaryota"/>
</dbReference>
<evidence type="ECO:0000256" key="2">
    <source>
        <dbReference type="ARBA" id="ARBA00007193"/>
    </source>
</evidence>
<evidence type="ECO:0000256" key="3">
    <source>
        <dbReference type="ARBA" id="ARBA00022448"/>
    </source>
</evidence>
<dbReference type="STRING" id="135651.G0MZN6"/>
<keyword evidence="8 13" id="KW-0406">Ion transport</keyword>
<dbReference type="Proteomes" id="UP000008068">
    <property type="component" value="Unassembled WGS sequence"/>
</dbReference>
<evidence type="ECO:0000256" key="6">
    <source>
        <dbReference type="ARBA" id="ARBA00022989"/>
    </source>
</evidence>
<keyword evidence="4 13" id="KW-0894">Sodium channel</keyword>
<evidence type="ECO:0000256" key="7">
    <source>
        <dbReference type="ARBA" id="ARBA00023053"/>
    </source>
</evidence>
<sequence>MSIVFNFSKRSMDIIKQERLEESRSRHVFSIPDRKPNDIITVKQFKHMELAQASRKAPESFQMRKLILGLLKDRPELWKSVRKINEDEWRELGMELYRRTGQIVNVYQLIDTFRKAKANLNHRISRCAKAGIGLIESKAILSQWAFFPHIRFFYEYRLENRHFEDEDDDEIEFLGIQAPDNRMVRMAERLAENFIPEANQRNENEPAYSRYRSRGALNRSRLNSRASLGSSQGRRITLVETDSGLIEVESDKQFLDAFKDANMDAVHHLNATNPVTRGLWCLIIIAFVILVLVQCYSQIKLYISEPVATNIEAEYPSKIPFPTVAICNNNQFRLTYLTGGRIMNRRSKSISGSLLSTGHDIESVFDTVLRKSWDMDAVKFLRSAAHWKSRMILGCTWPNGTSCKLSDFKAVWTTTGLCWAINTDPHNPFEVTGSGEGHGLRLLLNVESYERVDACTKHFRTKSLPGLKILIYNQTDIPDSSLNGVNVPSGYSMDIPFKMQHRSKLPGVHCIEENDEQIEASTDFNNPENIRTCTLRRYMTEVLLNNLFDFKNMYQSASNLKMSACNVDQYFGCAQKAMKRVREEGTASTCLPPCKSIDYTAWQDMNRLPQNLMPALIEEQEEDDEDDVDNEELDENVSFSTVSGGETFSCEDSAYLDEKQVMRIKRDAHRAYEMQARHQEDIFLRSRRLIARLRNAITSIERQKWGWHYDTFSGVVDRLSNLTCFSNFSERHGEIISILQSRPITSEEKKANQMFFLLDESGFQRNSTKYMSIGDLKSRYGDKVDDVAEEIAIILRIVSLFLKRGNLRFRAFQMEKLWHVFMPDSYLKMINGDFSRMDRIIELMDQYELNKLQRRAWAEKMQSRQMKHFFEDDFYESYYQPLIKDLDTTLVKQIDEVEADWAKVEYYLQRGSAGKTGAIMFFGDGSKENRQKFEKLIVEMHDCASGKLRKEAGKMLHSFKKSYRELQAAYGKLFKEELPDYLENFQFGNKFVGDNFAMVNIFLHRMNLEVWSQDRTYGFWSLACDIGGALGLFLGASLLTIIEIVYLCIQYGLCGKRARNMKCIPMDALMRQMKKAATCSCCKKPEKPREPIYKKKSQSYQRRYTAEDEEQTEKFRSRTSSEDSKMRKNIWAQMNDPSGNSTLNPAELKSFMDALQRHSQPPSYDDENNPGQLKSSVY</sequence>
<dbReference type="GO" id="GO:0015280">
    <property type="term" value="F:ligand-gated sodium channel activity"/>
    <property type="evidence" value="ECO:0007669"/>
    <property type="project" value="TreeGrafter"/>
</dbReference>
<reference evidence="17" key="1">
    <citation type="submission" date="2011-07" db="EMBL/GenBank/DDBJ databases">
        <authorList>
            <consortium name="Caenorhabditis brenneri Sequencing and Analysis Consortium"/>
            <person name="Wilson R.K."/>
        </authorList>
    </citation>
    <scope>NUCLEOTIDE SEQUENCE [LARGE SCALE GENOMIC DNA]</scope>
    <source>
        <strain evidence="17">PB2801</strain>
    </source>
</reference>
<evidence type="ECO:0000256" key="1">
    <source>
        <dbReference type="ARBA" id="ARBA00004141"/>
    </source>
</evidence>
<evidence type="ECO:0000256" key="5">
    <source>
        <dbReference type="ARBA" id="ARBA00022692"/>
    </source>
</evidence>
<evidence type="ECO:0000256" key="11">
    <source>
        <dbReference type="ARBA" id="ARBA00023201"/>
    </source>
</evidence>
<dbReference type="HOGENOM" id="CLU_010323_0_0_1"/>
<evidence type="ECO:0000256" key="10">
    <source>
        <dbReference type="ARBA" id="ARBA00023180"/>
    </source>
</evidence>
<keyword evidence="6 15" id="KW-1133">Transmembrane helix</keyword>
<keyword evidence="12 13" id="KW-0407">Ion channel</keyword>
<feature type="compositionally biased region" description="Polar residues" evidence="14">
    <location>
        <begin position="1169"/>
        <end position="1178"/>
    </location>
</feature>
<evidence type="ECO:0000256" key="9">
    <source>
        <dbReference type="ARBA" id="ARBA00023136"/>
    </source>
</evidence>
<dbReference type="InterPro" id="IPR001873">
    <property type="entry name" value="ENaC"/>
</dbReference>
<dbReference type="Gene3D" id="2.60.470.10">
    <property type="entry name" value="Acid-sensing ion channels like domains"/>
    <property type="match status" value="1"/>
</dbReference>
<feature type="compositionally biased region" description="Polar residues" evidence="14">
    <location>
        <begin position="1135"/>
        <end position="1144"/>
    </location>
</feature>